<dbReference type="PANTHER" id="PTHR43808">
    <property type="entry name" value="ACETYLORNITHINE DEACETYLASE"/>
    <property type="match status" value="1"/>
</dbReference>
<dbReference type="GO" id="GO:0006526">
    <property type="term" value="P:L-arginine biosynthetic process"/>
    <property type="evidence" value="ECO:0007669"/>
    <property type="project" value="TreeGrafter"/>
</dbReference>
<dbReference type="AlphaFoldDB" id="A0A160V950"/>
<evidence type="ECO:0000313" key="1">
    <source>
        <dbReference type="EMBL" id="CUV02358.1"/>
    </source>
</evidence>
<dbReference type="PANTHER" id="PTHR43808:SF31">
    <property type="entry name" value="N-ACETYL-L-CITRULLINE DEACETYLASE"/>
    <property type="match status" value="1"/>
</dbReference>
<keyword evidence="1" id="KW-0224">Dipeptidase</keyword>
<gene>
    <name evidence="1" type="ORF">MGWOODY_Clf2356</name>
</gene>
<dbReference type="Gene3D" id="3.30.70.360">
    <property type="match status" value="2"/>
</dbReference>
<sequence length="556" mass="61162">MASVRHSSTDENSELEYQSIDLLIEENLFRELSEFVAIQTYRGGALSEDQVVNHLGQIRDSLTAQVEEFNLGQKVHKLELFEWKQPVGHEYWLFGFRLGSGAHKIAVCCHLDTVPPGDDSSWSPFELVREQRDYMGKASQDFYVGRGSIDDKGPAVVAFNVLKAVARKYDGSDKLDATTVEVIFDTSEETDMAMPHYLQAVPEDNPDFGIIFDASWSVRAEKGIERPKFTVARNSGSGVGMWIEQLNTPEGPSNQIPEFAKAVIRGDSAAELAVLAESVDVMYAEYSFDDPDYHRAEMTVDFDVASRSLMLQTSVAGAQHGSAPQENRSSGANPVVSLANFLAGLVDQGKLASNEIGEMCRFLAWGWGTKVFGEHHPELLLRDDEVFETGNGTTYAATRLYTRPDLVQMELDIRYAIGHHSHHWDGSEGMLKGESSIFSEAFSQLTVDFNANASHPVAMETSTVAPPDIRLPENESFSTVADAYMRVMGEPTPARAIGGGTDAKGHNTLIAAGALFTDELGPPINFHGINEGAPVEDLKNGARIIYRLFVDQIEGR</sequence>
<dbReference type="InterPro" id="IPR050072">
    <property type="entry name" value="Peptidase_M20A"/>
</dbReference>
<dbReference type="EMBL" id="FAXA01000241">
    <property type="protein sequence ID" value="CUV02358.1"/>
    <property type="molecule type" value="Genomic_DNA"/>
</dbReference>
<dbReference type="InterPro" id="IPR002933">
    <property type="entry name" value="Peptidase_M20"/>
</dbReference>
<dbReference type="SUPFAM" id="SSF53187">
    <property type="entry name" value="Zn-dependent exopeptidases"/>
    <property type="match status" value="1"/>
</dbReference>
<dbReference type="Gene3D" id="3.40.630.10">
    <property type="entry name" value="Zn peptidases"/>
    <property type="match status" value="1"/>
</dbReference>
<reference evidence="1" key="1">
    <citation type="submission" date="2015-10" db="EMBL/GenBank/DDBJ databases">
        <authorList>
            <person name="Gilbert D.G."/>
        </authorList>
    </citation>
    <scope>NUCLEOTIDE SEQUENCE</scope>
</reference>
<name>A0A160V950_9ZZZZ</name>
<dbReference type="Pfam" id="PF01546">
    <property type="entry name" value="Peptidase_M20"/>
    <property type="match status" value="1"/>
</dbReference>
<proteinExistence type="predicted"/>
<dbReference type="GO" id="GO:0016805">
    <property type="term" value="F:dipeptidase activity"/>
    <property type="evidence" value="ECO:0007669"/>
    <property type="project" value="UniProtKB-KW"/>
</dbReference>
<protein>
    <submittedName>
        <fullName evidence="1">Xaa-His dipeptidase</fullName>
        <ecNumber evidence="1">3.4.13.-</ecNumber>
    </submittedName>
</protein>
<dbReference type="EC" id="3.4.13.-" evidence="1"/>
<accession>A0A160V950</accession>
<dbReference type="GO" id="GO:0008777">
    <property type="term" value="F:acetylornithine deacetylase activity"/>
    <property type="evidence" value="ECO:0007669"/>
    <property type="project" value="TreeGrafter"/>
</dbReference>
<keyword evidence="1" id="KW-0378">Hydrolase</keyword>
<keyword evidence="1" id="KW-0645">Protease</keyword>
<organism evidence="1">
    <name type="scientific">hydrothermal vent metagenome</name>
    <dbReference type="NCBI Taxonomy" id="652676"/>
    <lineage>
        <taxon>unclassified sequences</taxon>
        <taxon>metagenomes</taxon>
        <taxon>ecological metagenomes</taxon>
    </lineage>
</organism>